<evidence type="ECO:0000313" key="3">
    <source>
        <dbReference type="EMBL" id="KAK6617688.1"/>
    </source>
</evidence>
<accession>A0ABR1AEJ2</accession>
<reference evidence="3 4" key="1">
    <citation type="submission" date="2023-09" db="EMBL/GenBank/DDBJ databases">
        <title>Genomes of two closely related lineages of the louse Polyplax serrata with different host specificities.</title>
        <authorList>
            <person name="Martinu J."/>
            <person name="Tarabai H."/>
            <person name="Stefka J."/>
            <person name="Hypsa V."/>
        </authorList>
    </citation>
    <scope>NUCLEOTIDE SEQUENCE [LARGE SCALE GENOMIC DNA]</scope>
    <source>
        <strain evidence="3">98ZLc_SE</strain>
    </source>
</reference>
<gene>
    <name evidence="3" type="ORF">RUM44_005276</name>
</gene>
<dbReference type="Proteomes" id="UP001359485">
    <property type="component" value="Unassembled WGS sequence"/>
</dbReference>
<feature type="transmembrane region" description="Helical" evidence="2">
    <location>
        <begin position="102"/>
        <end position="130"/>
    </location>
</feature>
<feature type="compositionally biased region" description="Basic and acidic residues" evidence="1">
    <location>
        <begin position="429"/>
        <end position="446"/>
    </location>
</feature>
<comment type="caution">
    <text evidence="3">The sequence shown here is derived from an EMBL/GenBank/DDBJ whole genome shotgun (WGS) entry which is preliminary data.</text>
</comment>
<evidence type="ECO:0000256" key="1">
    <source>
        <dbReference type="SAM" id="MobiDB-lite"/>
    </source>
</evidence>
<name>A0ABR1AEJ2_POLSC</name>
<evidence type="ECO:0000256" key="2">
    <source>
        <dbReference type="SAM" id="Phobius"/>
    </source>
</evidence>
<keyword evidence="4" id="KW-1185">Reference proteome</keyword>
<proteinExistence type="predicted"/>
<keyword evidence="2" id="KW-0812">Transmembrane</keyword>
<dbReference type="EMBL" id="JAWJWF010000051">
    <property type="protein sequence ID" value="KAK6617688.1"/>
    <property type="molecule type" value="Genomic_DNA"/>
</dbReference>
<evidence type="ECO:0000313" key="4">
    <source>
        <dbReference type="Proteomes" id="UP001359485"/>
    </source>
</evidence>
<feature type="region of interest" description="Disordered" evidence="1">
    <location>
        <begin position="429"/>
        <end position="482"/>
    </location>
</feature>
<organism evidence="3 4">
    <name type="scientific">Polyplax serrata</name>
    <name type="common">Common mouse louse</name>
    <dbReference type="NCBI Taxonomy" id="468196"/>
    <lineage>
        <taxon>Eukaryota</taxon>
        <taxon>Metazoa</taxon>
        <taxon>Ecdysozoa</taxon>
        <taxon>Arthropoda</taxon>
        <taxon>Hexapoda</taxon>
        <taxon>Insecta</taxon>
        <taxon>Pterygota</taxon>
        <taxon>Neoptera</taxon>
        <taxon>Paraneoptera</taxon>
        <taxon>Psocodea</taxon>
        <taxon>Troctomorpha</taxon>
        <taxon>Phthiraptera</taxon>
        <taxon>Anoplura</taxon>
        <taxon>Polyplacidae</taxon>
        <taxon>Polyplax</taxon>
    </lineage>
</organism>
<evidence type="ECO:0008006" key="5">
    <source>
        <dbReference type="Google" id="ProtNLM"/>
    </source>
</evidence>
<sequence length="572" mass="65270">MDDEECLPENSNLRTHLQSLGYDELELKKSPPNSGTIKLDYAAPKCTPYNEDLIDEEVIEQIKILVSTQMLFEEDVRNIENLLSNFKAKRCGMLKNMFQGMFVVVVFLGVILYCILGGYVFFIVSTFYAYRAADYLWKKNYSQRRLKKLASILQSNYALISKTIRFINENNKFIDSSDLDCVHVTPEFELYNNFKSDFYISLVEIISILSNSTKLLIAEMPLYDYVENPNSNSKTKLNLPCKPKVPNSCYKEELVSSIHDVSNTFQNLLIKSRNIEENLKSDKLSKELENDLMNIQAELSLCQRNIEDGFILLKKANGQKESIAPVEITQGADIHMNDEQEKVQVGYSDLNPTVEDEIFEAHFVAGDTNSDAPNFDEWDLEDKMKKKLQKEYSKKVMNELKTKLMEKAKNWEKREAEIMRRKNGGVVNDKVRSASLEKDDDKKSTDDLTATSDTNTDLSVSLTNDNDNNDVDDPTKKLHTASQAVQQMQNSSVDNGKCTTSTHGIVARENNAKERKLVDRTVSDESFHQNHLGLLNKNFLTDIGLARQRILQTNAVQEQCYCDSGDETDPDQ</sequence>
<keyword evidence="2" id="KW-1133">Transmembrane helix</keyword>
<feature type="compositionally biased region" description="Low complexity" evidence="1">
    <location>
        <begin position="447"/>
        <end position="459"/>
    </location>
</feature>
<protein>
    <recommendedName>
        <fullName evidence="5">Vezatin</fullName>
    </recommendedName>
</protein>
<keyword evidence="2" id="KW-0472">Membrane</keyword>